<comment type="caution">
    <text evidence="11">The sequence shown here is derived from an EMBL/GenBank/DDBJ whole genome shotgun (WGS) entry which is preliminary data.</text>
</comment>
<dbReference type="GO" id="GO:0006032">
    <property type="term" value="P:chitin catabolic process"/>
    <property type="evidence" value="ECO:0007669"/>
    <property type="project" value="UniProtKB-KW"/>
</dbReference>
<dbReference type="PROSITE" id="PS01095">
    <property type="entry name" value="GH18_1"/>
    <property type="match status" value="1"/>
</dbReference>
<name>A0AAV9J518_9PEZI</name>
<evidence type="ECO:0000313" key="11">
    <source>
        <dbReference type="EMBL" id="KAK4539732.1"/>
    </source>
</evidence>
<evidence type="ECO:0000256" key="5">
    <source>
        <dbReference type="ARBA" id="ARBA00023277"/>
    </source>
</evidence>
<dbReference type="PANTHER" id="PTHR45708:SF49">
    <property type="entry name" value="ENDOCHITINASE"/>
    <property type="match status" value="1"/>
</dbReference>
<protein>
    <recommendedName>
        <fullName evidence="2">chitinase</fullName>
        <ecNumber evidence="2">3.2.1.14</ecNumber>
    </recommendedName>
</protein>
<dbReference type="Pfam" id="PF00704">
    <property type="entry name" value="Glyco_hydro_18"/>
    <property type="match status" value="1"/>
</dbReference>
<organism evidence="11 12">
    <name type="scientific">Oleoguttula mirabilis</name>
    <dbReference type="NCBI Taxonomy" id="1507867"/>
    <lineage>
        <taxon>Eukaryota</taxon>
        <taxon>Fungi</taxon>
        <taxon>Dikarya</taxon>
        <taxon>Ascomycota</taxon>
        <taxon>Pezizomycotina</taxon>
        <taxon>Dothideomycetes</taxon>
        <taxon>Dothideomycetidae</taxon>
        <taxon>Mycosphaerellales</taxon>
        <taxon>Teratosphaeriaceae</taxon>
        <taxon>Oleoguttula</taxon>
    </lineage>
</organism>
<dbReference type="InterPro" id="IPR050542">
    <property type="entry name" value="Glycosyl_Hydrlase18_Chitinase"/>
</dbReference>
<dbReference type="InterPro" id="IPR017853">
    <property type="entry name" value="GH"/>
</dbReference>
<keyword evidence="7" id="KW-0624">Polysaccharide degradation</keyword>
<evidence type="ECO:0000256" key="2">
    <source>
        <dbReference type="ARBA" id="ARBA00012729"/>
    </source>
</evidence>
<evidence type="ECO:0000259" key="10">
    <source>
        <dbReference type="PROSITE" id="PS51910"/>
    </source>
</evidence>
<dbReference type="GO" id="GO:0008843">
    <property type="term" value="F:endochitinase activity"/>
    <property type="evidence" value="ECO:0007669"/>
    <property type="project" value="UniProtKB-EC"/>
</dbReference>
<reference evidence="11 12" key="1">
    <citation type="submission" date="2021-11" db="EMBL/GenBank/DDBJ databases">
        <title>Black yeast isolated from Biological Soil Crust.</title>
        <authorList>
            <person name="Kurbessoian T."/>
        </authorList>
    </citation>
    <scope>NUCLEOTIDE SEQUENCE [LARGE SCALE GENOMIC DNA]</scope>
    <source>
        <strain evidence="11 12">CCFEE 5522</strain>
    </source>
</reference>
<dbReference type="GO" id="GO:0005576">
    <property type="term" value="C:extracellular region"/>
    <property type="evidence" value="ECO:0007669"/>
    <property type="project" value="TreeGrafter"/>
</dbReference>
<accession>A0AAV9J518</accession>
<evidence type="ECO:0000256" key="7">
    <source>
        <dbReference type="ARBA" id="ARBA00023326"/>
    </source>
</evidence>
<keyword evidence="5" id="KW-0119">Carbohydrate metabolism</keyword>
<dbReference type="EC" id="3.2.1.14" evidence="2"/>
<dbReference type="SUPFAM" id="SSF51445">
    <property type="entry name" value="(Trans)glycosidases"/>
    <property type="match status" value="1"/>
</dbReference>
<evidence type="ECO:0000313" key="12">
    <source>
        <dbReference type="Proteomes" id="UP001324427"/>
    </source>
</evidence>
<evidence type="ECO:0000256" key="3">
    <source>
        <dbReference type="ARBA" id="ARBA00022801"/>
    </source>
</evidence>
<keyword evidence="6 8" id="KW-0326">Glycosidase</keyword>
<keyword evidence="3 8" id="KW-0378">Hydrolase</keyword>
<evidence type="ECO:0000256" key="8">
    <source>
        <dbReference type="RuleBase" id="RU000489"/>
    </source>
</evidence>
<dbReference type="Proteomes" id="UP001324427">
    <property type="component" value="Unassembled WGS sequence"/>
</dbReference>
<evidence type="ECO:0000256" key="9">
    <source>
        <dbReference type="RuleBase" id="RU004453"/>
    </source>
</evidence>
<sequence length="393" mass="41813">MLASTFSAAVAATTSMSAASYPYANSTGLAPSSTSSLATSYPIVAGKTYTASYNTEVTTTITVSGTAEVVTSTIATYSLAPTAPAYEFRADAEDNLAVYYGHTPNTEAQGLIALCEQADVDIVILSFLNDFFSAEGQPTINLGPACYPANAAQQEAAPGLLDCPKLATQITGCQTLGKKVLLSLGGYLANTSFVSDNQAIKFAETLWDLFGAGRDSLDLRPFGPDVVIDGFDIDNENHNTTHYNAFATELRKQFAKDTSKEYYLSAAPQCPIPDESIPLAAMKEADFVWVQFYNNPICNVNSTGFKDSFEAWSKQLSNGTRHGKPRLYIGAPGFAGAGSGYVNGSEFANHVKEAKKLNVKNLGGVMLWDGSEGMANVDEYGASYLDYAKAAVQ</sequence>
<comment type="similarity">
    <text evidence="9">Belongs to the glycosyl hydrolase 18 family.</text>
</comment>
<dbReference type="AlphaFoldDB" id="A0AAV9J518"/>
<dbReference type="PROSITE" id="PS51910">
    <property type="entry name" value="GH18_2"/>
    <property type="match status" value="1"/>
</dbReference>
<evidence type="ECO:0000256" key="6">
    <source>
        <dbReference type="ARBA" id="ARBA00023295"/>
    </source>
</evidence>
<dbReference type="Gene3D" id="3.20.20.80">
    <property type="entry name" value="Glycosidases"/>
    <property type="match status" value="1"/>
</dbReference>
<dbReference type="InterPro" id="IPR001223">
    <property type="entry name" value="Glyco_hydro18_cat"/>
</dbReference>
<feature type="domain" description="GH18" evidence="10">
    <location>
        <begin position="94"/>
        <end position="393"/>
    </location>
</feature>
<dbReference type="PANTHER" id="PTHR45708">
    <property type="entry name" value="ENDOCHITINASE"/>
    <property type="match status" value="1"/>
</dbReference>
<dbReference type="GO" id="GO:0000272">
    <property type="term" value="P:polysaccharide catabolic process"/>
    <property type="evidence" value="ECO:0007669"/>
    <property type="project" value="UniProtKB-KW"/>
</dbReference>
<keyword evidence="12" id="KW-1185">Reference proteome</keyword>
<evidence type="ECO:0000256" key="4">
    <source>
        <dbReference type="ARBA" id="ARBA00023024"/>
    </source>
</evidence>
<dbReference type="EMBL" id="JAVFHQ010000084">
    <property type="protein sequence ID" value="KAK4539732.1"/>
    <property type="molecule type" value="Genomic_DNA"/>
</dbReference>
<dbReference type="InterPro" id="IPR001579">
    <property type="entry name" value="Glyco_hydro_18_chit_AS"/>
</dbReference>
<keyword evidence="4" id="KW-0146">Chitin degradation</keyword>
<proteinExistence type="inferred from homology"/>
<comment type="catalytic activity">
    <reaction evidence="1">
        <text>Random endo-hydrolysis of N-acetyl-beta-D-glucosaminide (1-&gt;4)-beta-linkages in chitin and chitodextrins.</text>
        <dbReference type="EC" id="3.2.1.14"/>
    </reaction>
</comment>
<evidence type="ECO:0000256" key="1">
    <source>
        <dbReference type="ARBA" id="ARBA00000822"/>
    </source>
</evidence>
<gene>
    <name evidence="11" type="ORF">LTR36_010385</name>
</gene>